<feature type="region of interest" description="Disordered" evidence="1">
    <location>
        <begin position="79"/>
        <end position="105"/>
    </location>
</feature>
<gene>
    <name evidence="4" type="ORF">H8R27_10795</name>
</gene>
<dbReference type="Proteomes" id="UP000605990">
    <property type="component" value="Unassembled WGS sequence"/>
</dbReference>
<feature type="domain" description="Heavy metal binding" evidence="3">
    <location>
        <begin position="47"/>
        <end position="74"/>
    </location>
</feature>
<accession>A0ABR7J023</accession>
<dbReference type="RefSeq" id="WP_187003023.1">
    <property type="nucleotide sequence ID" value="NZ_JAANOQ010000002.1"/>
</dbReference>
<proteinExistence type="predicted"/>
<sequence length="105" mass="11796">MKKSILILAFAIATLSVVSCNKNEKTEVTTEHEGHNHKEGEAHKVTYECPMDCEKGKTYDKKGTCPVCKMELIEAKADNHEGHDHATENHEGHDHSKENHDGHNH</sequence>
<feature type="chain" id="PRO_5047484582" description="Heavy metal binding domain-containing protein" evidence="2">
    <location>
        <begin position="22"/>
        <end position="105"/>
    </location>
</feature>
<evidence type="ECO:0000313" key="5">
    <source>
        <dbReference type="Proteomes" id="UP000605990"/>
    </source>
</evidence>
<protein>
    <recommendedName>
        <fullName evidence="3">Heavy metal binding domain-containing protein</fullName>
    </recommendedName>
</protein>
<comment type="caution">
    <text evidence="4">The sequence shown here is derived from an EMBL/GenBank/DDBJ whole genome shotgun (WGS) entry which is preliminary data.</text>
</comment>
<feature type="signal peptide" evidence="2">
    <location>
        <begin position="1"/>
        <end position="21"/>
    </location>
</feature>
<dbReference type="PROSITE" id="PS51257">
    <property type="entry name" value="PROKAR_LIPOPROTEIN"/>
    <property type="match status" value="1"/>
</dbReference>
<dbReference type="Pfam" id="PF19335">
    <property type="entry name" value="HMBD"/>
    <property type="match status" value="1"/>
</dbReference>
<evidence type="ECO:0000256" key="2">
    <source>
        <dbReference type="SAM" id="SignalP"/>
    </source>
</evidence>
<dbReference type="InterPro" id="IPR045800">
    <property type="entry name" value="HMBD"/>
</dbReference>
<dbReference type="EMBL" id="JACRUN010000006">
    <property type="protein sequence ID" value="MBC5835370.1"/>
    <property type="molecule type" value="Genomic_DNA"/>
</dbReference>
<keyword evidence="2" id="KW-0732">Signal</keyword>
<organism evidence="4 5">
    <name type="scientific">Flavobacterium bernardetii</name>
    <dbReference type="NCBI Taxonomy" id="2813823"/>
    <lineage>
        <taxon>Bacteria</taxon>
        <taxon>Pseudomonadati</taxon>
        <taxon>Bacteroidota</taxon>
        <taxon>Flavobacteriia</taxon>
        <taxon>Flavobacteriales</taxon>
        <taxon>Flavobacteriaceae</taxon>
        <taxon>Flavobacterium</taxon>
    </lineage>
</organism>
<evidence type="ECO:0000313" key="4">
    <source>
        <dbReference type="EMBL" id="MBC5835370.1"/>
    </source>
</evidence>
<name>A0ABR7J023_9FLAO</name>
<evidence type="ECO:0000259" key="3">
    <source>
        <dbReference type="Pfam" id="PF19335"/>
    </source>
</evidence>
<reference evidence="4 5" key="1">
    <citation type="submission" date="2020-08" db="EMBL/GenBank/DDBJ databases">
        <title>Description of novel Flavobacterium F-408 isolate.</title>
        <authorList>
            <person name="Saticioglu I.B."/>
            <person name="Duman M."/>
            <person name="Altun S."/>
        </authorList>
    </citation>
    <scope>NUCLEOTIDE SEQUENCE [LARGE SCALE GENOMIC DNA]</scope>
    <source>
        <strain evidence="4 5">F-408</strain>
    </source>
</reference>
<evidence type="ECO:0000256" key="1">
    <source>
        <dbReference type="SAM" id="MobiDB-lite"/>
    </source>
</evidence>
<keyword evidence="5" id="KW-1185">Reference proteome</keyword>